<dbReference type="RefSeq" id="WP_405253566.1">
    <property type="nucleotide sequence ID" value="NZ_JBJGWE010000001.1"/>
</dbReference>
<dbReference type="Proteomes" id="UP001622370">
    <property type="component" value="Unassembled WGS sequence"/>
</dbReference>
<evidence type="ECO:0000313" key="2">
    <source>
        <dbReference type="EMBL" id="MFK8292410.1"/>
    </source>
</evidence>
<dbReference type="Pfam" id="PF06713">
    <property type="entry name" value="bPH_4"/>
    <property type="match status" value="1"/>
</dbReference>
<evidence type="ECO:0000313" key="3">
    <source>
        <dbReference type="Proteomes" id="UP001622370"/>
    </source>
</evidence>
<keyword evidence="3" id="KW-1185">Reference proteome</keyword>
<gene>
    <name evidence="2" type="ORF">ACI76L_01310</name>
</gene>
<evidence type="ECO:0000259" key="1">
    <source>
        <dbReference type="Pfam" id="PF06713"/>
    </source>
</evidence>
<feature type="domain" description="Uncharacterized protein YyaB-like PH" evidence="1">
    <location>
        <begin position="26"/>
        <end position="103"/>
    </location>
</feature>
<comment type="caution">
    <text evidence="2">The sequence shown here is derived from an EMBL/GenBank/DDBJ whole genome shotgun (WGS) entry which is preliminary data.</text>
</comment>
<name>A0ABW8Q8R1_9FLAO</name>
<protein>
    <submittedName>
        <fullName evidence="2">PH domain-containing protein</fullName>
    </submittedName>
</protein>
<proteinExistence type="predicted"/>
<sequence>MVFNFDSSYLYGSIIRGLSQIHKNVTYIISGENLFVSAAFINRIIDVKTIRKIEKSNNFIATGTDRATAPSNKALEILYNKYETIKVSPENESDFIKDLLEINPNIKVII</sequence>
<accession>A0ABW8Q8R1</accession>
<reference evidence="2 3" key="1">
    <citation type="journal article" date="2016" name="Sci. Rep.">
        <title>Whole genome sequencing identifies a novel species of the genus Capnocytophaga isolated from dog and cat bite wounds in humans.</title>
        <authorList>
            <person name="Zangenah S."/>
            <person name="Abbasi N."/>
            <person name="Andersson A.F."/>
            <person name="Bergman P."/>
        </authorList>
    </citation>
    <scope>NUCLEOTIDE SEQUENCE [LARGE SCALE GENOMIC DNA]</scope>
    <source>
        <strain evidence="2 3">W5</strain>
    </source>
</reference>
<dbReference type="EMBL" id="JBJGWJ010000001">
    <property type="protein sequence ID" value="MFK8292410.1"/>
    <property type="molecule type" value="Genomic_DNA"/>
</dbReference>
<dbReference type="InterPro" id="IPR009589">
    <property type="entry name" value="PH_YyaB-like"/>
</dbReference>
<organism evidence="2 3">
    <name type="scientific">Capnocytophaga stomatis</name>
    <dbReference type="NCBI Taxonomy" id="1848904"/>
    <lineage>
        <taxon>Bacteria</taxon>
        <taxon>Pseudomonadati</taxon>
        <taxon>Bacteroidota</taxon>
        <taxon>Flavobacteriia</taxon>
        <taxon>Flavobacteriales</taxon>
        <taxon>Flavobacteriaceae</taxon>
        <taxon>Capnocytophaga</taxon>
    </lineage>
</organism>